<evidence type="ECO:0000313" key="1">
    <source>
        <dbReference type="EMBL" id="KFB52304.1"/>
    </source>
</evidence>
<sequence>MQNETLPDGMMNALHTLTVATFHNSPRGSVKCYPLLYEALLPRWWMLHLFLHPNVCRSCTKCIALHAGDTLSWWHTSIEMG</sequence>
<organism evidence="1">
    <name type="scientific">Anopheles sinensis</name>
    <name type="common">Mosquito</name>
    <dbReference type="NCBI Taxonomy" id="74873"/>
    <lineage>
        <taxon>Eukaryota</taxon>
        <taxon>Metazoa</taxon>
        <taxon>Ecdysozoa</taxon>
        <taxon>Arthropoda</taxon>
        <taxon>Hexapoda</taxon>
        <taxon>Insecta</taxon>
        <taxon>Pterygota</taxon>
        <taxon>Neoptera</taxon>
        <taxon>Endopterygota</taxon>
        <taxon>Diptera</taxon>
        <taxon>Nematocera</taxon>
        <taxon>Culicoidea</taxon>
        <taxon>Culicidae</taxon>
        <taxon>Anophelinae</taxon>
        <taxon>Anopheles</taxon>
    </lineage>
</organism>
<reference evidence="2" key="2">
    <citation type="submission" date="2020-05" db="UniProtKB">
        <authorList>
            <consortium name="EnsemblMetazoa"/>
        </authorList>
    </citation>
    <scope>IDENTIFICATION</scope>
</reference>
<dbReference type="AlphaFoldDB" id="A0A084WQ10"/>
<dbReference type="EnsemblMetazoa" id="ASIC020536-RA">
    <property type="protein sequence ID" value="ASIC020536-PA"/>
    <property type="gene ID" value="ASIC020536"/>
</dbReference>
<evidence type="ECO:0000313" key="2">
    <source>
        <dbReference type="EnsemblMetazoa" id="ASIC020536-PA"/>
    </source>
</evidence>
<proteinExistence type="predicted"/>
<dbReference type="Proteomes" id="UP000030765">
    <property type="component" value="Unassembled WGS sequence"/>
</dbReference>
<gene>
    <name evidence="1" type="ORF">ZHAS_00020536</name>
</gene>
<dbReference type="EMBL" id="ATLV01025157">
    <property type="status" value="NOT_ANNOTATED_CDS"/>
    <property type="molecule type" value="Genomic_DNA"/>
</dbReference>
<dbReference type="EMBL" id="KE525370">
    <property type="protein sequence ID" value="KFB52304.1"/>
    <property type="molecule type" value="Genomic_DNA"/>
</dbReference>
<reference evidence="1 3" key="1">
    <citation type="journal article" date="2014" name="BMC Genomics">
        <title>Genome sequence of Anopheles sinensis provides insight into genetics basis of mosquito competence for malaria parasites.</title>
        <authorList>
            <person name="Zhou D."/>
            <person name="Zhang D."/>
            <person name="Ding G."/>
            <person name="Shi L."/>
            <person name="Hou Q."/>
            <person name="Ye Y."/>
            <person name="Xu Y."/>
            <person name="Zhou H."/>
            <person name="Xiong C."/>
            <person name="Li S."/>
            <person name="Yu J."/>
            <person name="Hong S."/>
            <person name="Yu X."/>
            <person name="Zou P."/>
            <person name="Chen C."/>
            <person name="Chang X."/>
            <person name="Wang W."/>
            <person name="Lv Y."/>
            <person name="Sun Y."/>
            <person name="Ma L."/>
            <person name="Shen B."/>
            <person name="Zhu C."/>
        </authorList>
    </citation>
    <scope>NUCLEOTIDE SEQUENCE [LARGE SCALE GENOMIC DNA]</scope>
</reference>
<name>A0A084WQ10_ANOSI</name>
<evidence type="ECO:0000313" key="3">
    <source>
        <dbReference type="Proteomes" id="UP000030765"/>
    </source>
</evidence>
<keyword evidence="3" id="KW-1185">Reference proteome</keyword>
<protein>
    <submittedName>
        <fullName evidence="1 2">Uncharacterized protein</fullName>
    </submittedName>
</protein>
<dbReference type="VEuPathDB" id="VectorBase:ASIC020536"/>
<accession>A0A084WQ10</accession>